<dbReference type="PANTHER" id="PTHR24321">
    <property type="entry name" value="DEHYDROGENASES, SHORT CHAIN"/>
    <property type="match status" value="1"/>
</dbReference>
<protein>
    <submittedName>
        <fullName evidence="4">L-2,3-butanediol dehydrogenase</fullName>
    </submittedName>
</protein>
<comment type="similarity">
    <text evidence="1">Belongs to the short-chain dehydrogenases/reductases (SDR) family.</text>
</comment>
<dbReference type="PRINTS" id="PR00081">
    <property type="entry name" value="GDHRDH"/>
</dbReference>
<dbReference type="InterPro" id="IPR020904">
    <property type="entry name" value="Sc_DH/Rdtase_CS"/>
</dbReference>
<gene>
    <name evidence="4" type="ORF">MSAN_02471500</name>
</gene>
<proteinExistence type="inferred from homology"/>
<dbReference type="GO" id="GO:0016491">
    <property type="term" value="F:oxidoreductase activity"/>
    <property type="evidence" value="ECO:0007669"/>
    <property type="project" value="UniProtKB-KW"/>
</dbReference>
<dbReference type="PRINTS" id="PR00080">
    <property type="entry name" value="SDRFAMILY"/>
</dbReference>
<evidence type="ECO:0000313" key="5">
    <source>
        <dbReference type="Proteomes" id="UP000623467"/>
    </source>
</evidence>
<dbReference type="Gene3D" id="3.40.50.720">
    <property type="entry name" value="NAD(P)-binding Rossmann-like Domain"/>
    <property type="match status" value="1"/>
</dbReference>
<reference evidence="4" key="1">
    <citation type="submission" date="2020-05" db="EMBL/GenBank/DDBJ databases">
        <title>Mycena genomes resolve the evolution of fungal bioluminescence.</title>
        <authorList>
            <person name="Tsai I.J."/>
        </authorList>
    </citation>
    <scope>NUCLEOTIDE SEQUENCE</scope>
    <source>
        <strain evidence="4">160909Yilan</strain>
    </source>
</reference>
<dbReference type="InterPro" id="IPR002347">
    <property type="entry name" value="SDR_fam"/>
</dbReference>
<dbReference type="PANTHER" id="PTHR24321:SF8">
    <property type="entry name" value="ESTRADIOL 17-BETA-DEHYDROGENASE 8-RELATED"/>
    <property type="match status" value="1"/>
</dbReference>
<evidence type="ECO:0000256" key="2">
    <source>
        <dbReference type="ARBA" id="ARBA00022857"/>
    </source>
</evidence>
<dbReference type="InterPro" id="IPR036291">
    <property type="entry name" value="NAD(P)-bd_dom_sf"/>
</dbReference>
<dbReference type="EMBL" id="JACAZH010000071">
    <property type="protein sequence ID" value="KAF7328696.1"/>
    <property type="molecule type" value="Genomic_DNA"/>
</dbReference>
<evidence type="ECO:0000313" key="4">
    <source>
        <dbReference type="EMBL" id="KAF7328696.1"/>
    </source>
</evidence>
<evidence type="ECO:0000256" key="3">
    <source>
        <dbReference type="ARBA" id="ARBA00023002"/>
    </source>
</evidence>
<dbReference type="OrthoDB" id="498125at2759"/>
<comment type="caution">
    <text evidence="4">The sequence shown here is derived from an EMBL/GenBank/DDBJ whole genome shotgun (WGS) entry which is preliminary data.</text>
</comment>
<keyword evidence="3" id="KW-0560">Oxidoreductase</keyword>
<organism evidence="4 5">
    <name type="scientific">Mycena sanguinolenta</name>
    <dbReference type="NCBI Taxonomy" id="230812"/>
    <lineage>
        <taxon>Eukaryota</taxon>
        <taxon>Fungi</taxon>
        <taxon>Dikarya</taxon>
        <taxon>Basidiomycota</taxon>
        <taxon>Agaricomycotina</taxon>
        <taxon>Agaricomycetes</taxon>
        <taxon>Agaricomycetidae</taxon>
        <taxon>Agaricales</taxon>
        <taxon>Marasmiineae</taxon>
        <taxon>Mycenaceae</taxon>
        <taxon>Mycena</taxon>
    </lineage>
</organism>
<evidence type="ECO:0000256" key="1">
    <source>
        <dbReference type="ARBA" id="ARBA00006484"/>
    </source>
</evidence>
<dbReference type="Pfam" id="PF13561">
    <property type="entry name" value="adh_short_C2"/>
    <property type="match status" value="1"/>
</dbReference>
<name>A0A8H6WT00_9AGAR</name>
<dbReference type="PROSITE" id="PS00061">
    <property type="entry name" value="ADH_SHORT"/>
    <property type="match status" value="1"/>
</dbReference>
<dbReference type="FunFam" id="3.40.50.720:FF:000084">
    <property type="entry name" value="Short-chain dehydrogenase reductase"/>
    <property type="match status" value="1"/>
</dbReference>
<keyword evidence="2" id="KW-0521">NADP</keyword>
<accession>A0A8H6WT00</accession>
<dbReference type="SUPFAM" id="SSF51735">
    <property type="entry name" value="NAD(P)-binding Rossmann-fold domains"/>
    <property type="match status" value="1"/>
</dbReference>
<keyword evidence="5" id="KW-1185">Reference proteome</keyword>
<sequence>MATKGIAFVTGAGTGPWFPVSVQDFSQFSAFLAQGLGKAIALRLADDGFDVAVNDLPTSSDKLLEVVEEIKAKGRASSSHLADISIEEEVQSMFAKVVRVHGGLDVMVANAGTIKWSSLCDMSVDDWDRIMAVNCRGTFLCYKYAGLQMIEQGRGGRIIGATSAAGKRVGSPFMSAYSVSKFAIHGLTQSAALEYGPHGITVNCYAPGAITTGMMQYLDDSSAQAVGAEPGTFLEFTKNWGVLGTTGTPEDVSSLVSFIASEESRFITGDSLDLALQVLPIELTIVGTGQSLSVNGGMLFD</sequence>
<dbReference type="Proteomes" id="UP000623467">
    <property type="component" value="Unassembled WGS sequence"/>
</dbReference>
<dbReference type="AlphaFoldDB" id="A0A8H6WT00"/>